<protein>
    <submittedName>
        <fullName evidence="2">Alpha/beta fold hydrolase</fullName>
    </submittedName>
</protein>
<feature type="domain" description="AB hydrolase-1" evidence="1">
    <location>
        <begin position="4"/>
        <end position="235"/>
    </location>
</feature>
<dbReference type="Pfam" id="PF12697">
    <property type="entry name" value="Abhydrolase_6"/>
    <property type="match status" value="1"/>
</dbReference>
<organism evidence="2 3">
    <name type="scientific">Methylopila musalis</name>
    <dbReference type="NCBI Taxonomy" id="1134781"/>
    <lineage>
        <taxon>Bacteria</taxon>
        <taxon>Pseudomonadati</taxon>
        <taxon>Pseudomonadota</taxon>
        <taxon>Alphaproteobacteria</taxon>
        <taxon>Hyphomicrobiales</taxon>
        <taxon>Methylopilaceae</taxon>
        <taxon>Methylopila</taxon>
    </lineage>
</organism>
<comment type="caution">
    <text evidence="2">The sequence shown here is derived from an EMBL/GenBank/DDBJ whole genome shotgun (WGS) entry which is preliminary data.</text>
</comment>
<evidence type="ECO:0000313" key="2">
    <source>
        <dbReference type="EMBL" id="MFD1330807.1"/>
    </source>
</evidence>
<reference evidence="3" key="1">
    <citation type="journal article" date="2019" name="Int. J. Syst. Evol. Microbiol.">
        <title>The Global Catalogue of Microorganisms (GCM) 10K type strain sequencing project: providing services to taxonomists for standard genome sequencing and annotation.</title>
        <authorList>
            <consortium name="The Broad Institute Genomics Platform"/>
            <consortium name="The Broad Institute Genome Sequencing Center for Infectious Disease"/>
            <person name="Wu L."/>
            <person name="Ma J."/>
        </authorList>
    </citation>
    <scope>NUCLEOTIDE SEQUENCE [LARGE SCALE GENOMIC DNA]</scope>
    <source>
        <strain evidence="3">CCUG 61696</strain>
    </source>
</reference>
<dbReference type="InterPro" id="IPR045889">
    <property type="entry name" value="MES/HNL"/>
</dbReference>
<dbReference type="InterPro" id="IPR000073">
    <property type="entry name" value="AB_hydrolase_1"/>
</dbReference>
<sequence length="244" mass="25884">MARFVLVHGSFHGAWCWERLTPLLEAAGHQTTVPNLPASGGDPAPMENADLDAYATRVAGVIDGIAGQVILVGHSMGGIVSAQVAELRPHRLAAVVYVNGLMLRDGESLGSFLDAHAHLEVDDLVLKNMVVSADGAEARFPAEKAADVFYGACAPDAAAWAAARLGPQRTKVYGDRLRLTPERFGTVRRAYVRGLKDNAVSLAYQDAMLGRTPCDSVFDIDGDHSPFLSAPERLAGILDQVAAA</sequence>
<keyword evidence="3" id="KW-1185">Reference proteome</keyword>
<gene>
    <name evidence="2" type="ORF">ACFQ4O_02215</name>
</gene>
<accession>A0ABW3Z3K8</accession>
<keyword evidence="2" id="KW-0378">Hydrolase</keyword>
<dbReference type="PANTHER" id="PTHR10992:SF1086">
    <property type="entry name" value="AB HYDROLASE-1 DOMAIN-CONTAINING PROTEIN"/>
    <property type="match status" value="1"/>
</dbReference>
<dbReference type="PANTHER" id="PTHR10992">
    <property type="entry name" value="METHYLESTERASE FAMILY MEMBER"/>
    <property type="match status" value="1"/>
</dbReference>
<dbReference type="SUPFAM" id="SSF53474">
    <property type="entry name" value="alpha/beta-Hydrolases"/>
    <property type="match status" value="1"/>
</dbReference>
<dbReference type="Gene3D" id="3.40.50.1820">
    <property type="entry name" value="alpha/beta hydrolase"/>
    <property type="match status" value="1"/>
</dbReference>
<dbReference type="RefSeq" id="WP_378774002.1">
    <property type="nucleotide sequence ID" value="NZ_JBHTMX010000006.1"/>
</dbReference>
<dbReference type="InterPro" id="IPR029058">
    <property type="entry name" value="AB_hydrolase_fold"/>
</dbReference>
<evidence type="ECO:0000313" key="3">
    <source>
        <dbReference type="Proteomes" id="UP001597171"/>
    </source>
</evidence>
<proteinExistence type="predicted"/>
<dbReference type="Proteomes" id="UP001597171">
    <property type="component" value="Unassembled WGS sequence"/>
</dbReference>
<evidence type="ECO:0000259" key="1">
    <source>
        <dbReference type="Pfam" id="PF12697"/>
    </source>
</evidence>
<name>A0ABW3Z3K8_9HYPH</name>
<dbReference type="GO" id="GO:0016787">
    <property type="term" value="F:hydrolase activity"/>
    <property type="evidence" value="ECO:0007669"/>
    <property type="project" value="UniProtKB-KW"/>
</dbReference>
<dbReference type="EMBL" id="JBHTMX010000006">
    <property type="protein sequence ID" value="MFD1330807.1"/>
    <property type="molecule type" value="Genomic_DNA"/>
</dbReference>